<accession>A0ABN1GF86</accession>
<proteinExistence type="predicted"/>
<keyword evidence="2" id="KW-1185">Reference proteome</keyword>
<reference evidence="1 2" key="1">
    <citation type="journal article" date="2019" name="Int. J. Syst. Evol. Microbiol.">
        <title>The Global Catalogue of Microorganisms (GCM) 10K type strain sequencing project: providing services to taxonomists for standard genome sequencing and annotation.</title>
        <authorList>
            <consortium name="The Broad Institute Genomics Platform"/>
            <consortium name="The Broad Institute Genome Sequencing Center for Infectious Disease"/>
            <person name="Wu L."/>
            <person name="Ma J."/>
        </authorList>
    </citation>
    <scope>NUCLEOTIDE SEQUENCE [LARGE SCALE GENOMIC DNA]</scope>
    <source>
        <strain evidence="1 2">JCM 10671</strain>
    </source>
</reference>
<organism evidence="1 2">
    <name type="scientific">Sporichthya brevicatena</name>
    <dbReference type="NCBI Taxonomy" id="171442"/>
    <lineage>
        <taxon>Bacteria</taxon>
        <taxon>Bacillati</taxon>
        <taxon>Actinomycetota</taxon>
        <taxon>Actinomycetes</taxon>
        <taxon>Sporichthyales</taxon>
        <taxon>Sporichthyaceae</taxon>
        <taxon>Sporichthya</taxon>
    </lineage>
</organism>
<sequence>MLRLRRRENVEALAVEGSDDPIVDLFAELDELKAQVYRQNRMLRQQDGRIVRERAAAQADEHRRLLVAVRALTTAIVDDPASTPEARSCAARFEAAVRRLEPEPPPSLA</sequence>
<dbReference type="RefSeq" id="WP_344602351.1">
    <property type="nucleotide sequence ID" value="NZ_BAAAHE010000008.1"/>
</dbReference>
<dbReference type="Proteomes" id="UP001500957">
    <property type="component" value="Unassembled WGS sequence"/>
</dbReference>
<protein>
    <submittedName>
        <fullName evidence="1">Uncharacterized protein</fullName>
    </submittedName>
</protein>
<dbReference type="EMBL" id="BAAAHE010000008">
    <property type="protein sequence ID" value="GAA0610316.1"/>
    <property type="molecule type" value="Genomic_DNA"/>
</dbReference>
<evidence type="ECO:0000313" key="2">
    <source>
        <dbReference type="Proteomes" id="UP001500957"/>
    </source>
</evidence>
<comment type="caution">
    <text evidence="1">The sequence shown here is derived from an EMBL/GenBank/DDBJ whole genome shotgun (WGS) entry which is preliminary data.</text>
</comment>
<name>A0ABN1GF86_9ACTN</name>
<evidence type="ECO:0000313" key="1">
    <source>
        <dbReference type="EMBL" id="GAA0610316.1"/>
    </source>
</evidence>
<gene>
    <name evidence="1" type="ORF">GCM10009547_10420</name>
</gene>